<sequence>AVLHNQDNREHDLLDSNDYYQFQGGMLAAVETLRGAPVASYHGDHSQPDNPRIRTLKEELNRVVRARAVNPKWIAGMKRHGYKGAFELAATVDYLCAFDATSELIDDHQYALLADAYLLDAETREFVRQHNPQALRDMAERLVEAQRRGLWQEPGAYREALENLL</sequence>
<feature type="domain" description="CobN/magnesium chelatase" evidence="1">
    <location>
        <begin position="1"/>
        <end position="154"/>
    </location>
</feature>
<dbReference type="Pfam" id="PF02514">
    <property type="entry name" value="CobN-Mg_chel"/>
    <property type="match status" value="1"/>
</dbReference>
<dbReference type="PANTHER" id="PTHR44119:SF4">
    <property type="entry name" value="AEROBIC COBALTOCHELATASE SUBUNIT COBN"/>
    <property type="match status" value="1"/>
</dbReference>
<evidence type="ECO:0000259" key="1">
    <source>
        <dbReference type="Pfam" id="PF02514"/>
    </source>
</evidence>
<protein>
    <recommendedName>
        <fullName evidence="1">CobN/magnesium chelatase domain-containing protein</fullName>
    </recommendedName>
</protein>
<evidence type="ECO:0000313" key="2">
    <source>
        <dbReference type="EMBL" id="RMS47033.1"/>
    </source>
</evidence>
<reference evidence="2 3" key="1">
    <citation type="submission" date="2018-08" db="EMBL/GenBank/DDBJ databases">
        <title>Recombination of ecologically and evolutionarily significant loci maintains genetic cohesion in the Pseudomonas syringae species complex.</title>
        <authorList>
            <person name="Dillon M."/>
            <person name="Thakur S."/>
            <person name="Almeida R.N.D."/>
            <person name="Weir B.S."/>
            <person name="Guttman D.S."/>
        </authorList>
    </citation>
    <scope>NUCLEOTIDE SEQUENCE [LARGE SCALE GENOMIC DNA]</scope>
    <source>
        <strain evidence="2 3">ICMP 7846</strain>
    </source>
</reference>
<feature type="non-terminal residue" evidence="2">
    <location>
        <position position="165"/>
    </location>
</feature>
<organism evidence="2 3">
    <name type="scientific">Pseudomonas aeruginosa</name>
    <dbReference type="NCBI Taxonomy" id="287"/>
    <lineage>
        <taxon>Bacteria</taxon>
        <taxon>Pseudomonadati</taxon>
        <taxon>Pseudomonadota</taxon>
        <taxon>Gammaproteobacteria</taxon>
        <taxon>Pseudomonadales</taxon>
        <taxon>Pseudomonadaceae</taxon>
        <taxon>Pseudomonas</taxon>
    </lineage>
</organism>
<dbReference type="AlphaFoldDB" id="A0A3M5DCS5"/>
<gene>
    <name evidence="2" type="ORF">ALP65_04060</name>
</gene>
<dbReference type="Proteomes" id="UP000270834">
    <property type="component" value="Unassembled WGS sequence"/>
</dbReference>
<evidence type="ECO:0000313" key="3">
    <source>
        <dbReference type="Proteomes" id="UP000270834"/>
    </source>
</evidence>
<proteinExistence type="predicted"/>
<name>A0A3M5DCS5_PSEAI</name>
<dbReference type="PANTHER" id="PTHR44119">
    <property type="entry name" value="MAGNESIUM-CHELATASE SUBUNIT CHLH, CHLOROPLASTIC"/>
    <property type="match status" value="1"/>
</dbReference>
<dbReference type="EMBL" id="RBSQ01001175">
    <property type="protein sequence ID" value="RMS47033.1"/>
    <property type="molecule type" value="Genomic_DNA"/>
</dbReference>
<comment type="caution">
    <text evidence="2">The sequence shown here is derived from an EMBL/GenBank/DDBJ whole genome shotgun (WGS) entry which is preliminary data.</text>
</comment>
<feature type="non-terminal residue" evidence="2">
    <location>
        <position position="1"/>
    </location>
</feature>
<dbReference type="InterPro" id="IPR003672">
    <property type="entry name" value="CobN/Mg_chltase"/>
</dbReference>
<accession>A0A3M5DCS5</accession>